<dbReference type="GO" id="GO:0005783">
    <property type="term" value="C:endoplasmic reticulum"/>
    <property type="evidence" value="ECO:0007669"/>
    <property type="project" value="UniProtKB-SubCell"/>
</dbReference>
<gene>
    <name evidence="8" type="ORF">Naga_100062g3</name>
</gene>
<dbReference type="GO" id="GO:0030008">
    <property type="term" value="C:TRAPP complex"/>
    <property type="evidence" value="ECO:0007669"/>
    <property type="project" value="UniProtKB-UniRule"/>
</dbReference>
<organism evidence="8 9">
    <name type="scientific">Nannochloropsis gaditana</name>
    <dbReference type="NCBI Taxonomy" id="72520"/>
    <lineage>
        <taxon>Eukaryota</taxon>
        <taxon>Sar</taxon>
        <taxon>Stramenopiles</taxon>
        <taxon>Ochrophyta</taxon>
        <taxon>Eustigmatophyceae</taxon>
        <taxon>Eustigmatales</taxon>
        <taxon>Monodopsidaceae</taxon>
        <taxon>Nannochloropsis</taxon>
    </lineage>
</organism>
<evidence type="ECO:0000256" key="4">
    <source>
        <dbReference type="ARBA" id="ARBA00022892"/>
    </source>
</evidence>
<sequence>MFLHLFVISRSGGLIYNKNLSSSAPRLTVNEWLVLGSTFHGLHSIAAQVAPLASSGIEKLECDNLKLQCFQSRTGVKFVLTAEPGTPDLDNVLHGIYELYADYVLKNPFYEMDMPIRCDLFQQGVERLIERNSRELKKARSDA</sequence>
<reference evidence="8 9" key="1">
    <citation type="journal article" date="2014" name="Mol. Plant">
        <title>Chromosome Scale Genome Assembly and Transcriptome Profiling of Nannochloropsis gaditana in Nitrogen Depletion.</title>
        <authorList>
            <person name="Corteggiani Carpinelli E."/>
            <person name="Telatin A."/>
            <person name="Vitulo N."/>
            <person name="Forcato C."/>
            <person name="D'Angelo M."/>
            <person name="Schiavon R."/>
            <person name="Vezzi A."/>
            <person name="Giacometti G.M."/>
            <person name="Morosinotto T."/>
            <person name="Valle G."/>
        </authorList>
    </citation>
    <scope>NUCLEOTIDE SEQUENCE [LARGE SCALE GENOMIC DNA]</scope>
    <source>
        <strain evidence="8 9">B-31</strain>
    </source>
</reference>
<evidence type="ECO:0000313" key="9">
    <source>
        <dbReference type="Proteomes" id="UP000019335"/>
    </source>
</evidence>
<dbReference type="EMBL" id="AZIL01001181">
    <property type="protein sequence ID" value="EWM24578.1"/>
    <property type="molecule type" value="Genomic_DNA"/>
</dbReference>
<comment type="similarity">
    <text evidence="6">Belongs to the TRAPP small subunits family. TRAPPC4 subfamily.</text>
</comment>
<dbReference type="PANTHER" id="PTHR23249">
    <property type="entry name" value="TRAFFICKING PROTEIN PARTICLE COMPLEX SUBUNIT"/>
    <property type="match status" value="1"/>
</dbReference>
<evidence type="ECO:0000256" key="6">
    <source>
        <dbReference type="ARBA" id="ARBA00038179"/>
    </source>
</evidence>
<dbReference type="FunFam" id="3.30.450.70:FF:000017">
    <property type="entry name" value="Sybindin-like family protein"/>
    <property type="match status" value="1"/>
</dbReference>
<dbReference type="PANTHER" id="PTHR23249:SF15">
    <property type="entry name" value="TRAFFICKING PROTEIN PARTICLE COMPLEX SUBUNIT 4"/>
    <property type="match status" value="1"/>
</dbReference>
<evidence type="ECO:0000256" key="1">
    <source>
        <dbReference type="ARBA" id="ARBA00004555"/>
    </source>
</evidence>
<keyword evidence="3 7" id="KW-0256">Endoplasmic reticulum</keyword>
<evidence type="ECO:0000256" key="2">
    <source>
        <dbReference type="ARBA" id="ARBA00022448"/>
    </source>
</evidence>
<evidence type="ECO:0000256" key="5">
    <source>
        <dbReference type="ARBA" id="ARBA00023034"/>
    </source>
</evidence>
<dbReference type="InterPro" id="IPR011012">
    <property type="entry name" value="Longin-like_dom_sf"/>
</dbReference>
<dbReference type="CDD" id="cd14856">
    <property type="entry name" value="TRAPPC4_synbindin"/>
    <property type="match status" value="1"/>
</dbReference>
<accession>W7TM54</accession>
<dbReference type="SMART" id="SM01399">
    <property type="entry name" value="Sybindin"/>
    <property type="match status" value="1"/>
</dbReference>
<evidence type="ECO:0000313" key="8">
    <source>
        <dbReference type="EMBL" id="EWM24578.1"/>
    </source>
</evidence>
<protein>
    <recommendedName>
        <fullName evidence="7">Trafficking protein particle complex subunit</fullName>
    </recommendedName>
</protein>
<keyword evidence="2 7" id="KW-0813">Transport</keyword>
<dbReference type="Pfam" id="PF04099">
    <property type="entry name" value="Sybindin"/>
    <property type="match status" value="1"/>
</dbReference>
<proteinExistence type="inferred from homology"/>
<dbReference type="AlphaFoldDB" id="W7TM54"/>
<keyword evidence="9" id="KW-1185">Reference proteome</keyword>
<dbReference type="Gene3D" id="3.30.450.70">
    <property type="match status" value="1"/>
</dbReference>
<evidence type="ECO:0000256" key="7">
    <source>
        <dbReference type="RuleBase" id="RU366065"/>
    </source>
</evidence>
<dbReference type="OrthoDB" id="246406at2759"/>
<dbReference type="Proteomes" id="UP000019335">
    <property type="component" value="Chromosome 13"/>
</dbReference>
<evidence type="ECO:0000256" key="3">
    <source>
        <dbReference type="ARBA" id="ARBA00022824"/>
    </source>
</evidence>
<comment type="caution">
    <text evidence="8">The sequence shown here is derived from an EMBL/GenBank/DDBJ whole genome shotgun (WGS) entry which is preliminary data.</text>
</comment>
<keyword evidence="5 7" id="KW-0333">Golgi apparatus</keyword>
<dbReference type="GO" id="GO:0006888">
    <property type="term" value="P:endoplasmic reticulum to Golgi vesicle-mediated transport"/>
    <property type="evidence" value="ECO:0007669"/>
    <property type="project" value="UniProtKB-UniRule"/>
</dbReference>
<name>W7TM54_9STRA</name>
<dbReference type="GO" id="GO:0005794">
    <property type="term" value="C:Golgi apparatus"/>
    <property type="evidence" value="ECO:0007669"/>
    <property type="project" value="UniProtKB-SubCell"/>
</dbReference>
<comment type="subcellular location">
    <subcellularLocation>
        <location evidence="7">Endoplasmic reticulum</location>
    </subcellularLocation>
    <subcellularLocation>
        <location evidence="7">Golgi apparatus</location>
        <location evidence="7">cis-Golgi network</location>
    </subcellularLocation>
    <subcellularLocation>
        <location evidence="1">Golgi apparatus</location>
    </subcellularLocation>
</comment>
<comment type="subunit">
    <text evidence="7">Part of the multisubunit transport protein particle (TRAPP) complex.</text>
</comment>
<keyword evidence="4 7" id="KW-0931">ER-Golgi transport</keyword>
<dbReference type="SUPFAM" id="SSF64356">
    <property type="entry name" value="SNARE-like"/>
    <property type="match status" value="1"/>
</dbReference>
<dbReference type="InterPro" id="IPR007233">
    <property type="entry name" value="TRAPPC"/>
</dbReference>